<dbReference type="Proteomes" id="UP000543554">
    <property type="component" value="Unassembled WGS sequence"/>
</dbReference>
<dbReference type="EMBL" id="JACJIB010000008">
    <property type="protein sequence ID" value="MBA8915230.1"/>
    <property type="molecule type" value="Genomic_DNA"/>
</dbReference>
<evidence type="ECO:0000313" key="2">
    <source>
        <dbReference type="EMBL" id="MBA8915230.1"/>
    </source>
</evidence>
<sequence>MNNLSIQAGRVCSAWWAVVPLILFAATARADRTHCFNIPQGDLATLLTQIALTSGTPIVAPAHLLARHMAGPITGCGSAEAAVLQALSGMNLVVWADRNGGLVVHGPTAGPSAAAVMRLTSEPLAEGDMPSDRIVTPAGICSDHQSSAQVATDAARSCDTNDSGTGTAETGGAATASGLPPPEAE</sequence>
<organism evidence="2 3">
    <name type="scientific">Methylorubrum thiocyanatum</name>
    <dbReference type="NCBI Taxonomy" id="47958"/>
    <lineage>
        <taxon>Bacteria</taxon>
        <taxon>Pseudomonadati</taxon>
        <taxon>Pseudomonadota</taxon>
        <taxon>Alphaproteobacteria</taxon>
        <taxon>Hyphomicrobiales</taxon>
        <taxon>Methylobacteriaceae</taxon>
        <taxon>Methylorubrum</taxon>
    </lineage>
</organism>
<feature type="region of interest" description="Disordered" evidence="1">
    <location>
        <begin position="145"/>
        <end position="185"/>
    </location>
</feature>
<evidence type="ECO:0000256" key="1">
    <source>
        <dbReference type="SAM" id="MobiDB-lite"/>
    </source>
</evidence>
<dbReference type="AlphaFoldDB" id="A0AA40S636"/>
<dbReference type="Gene3D" id="3.55.50.30">
    <property type="match status" value="1"/>
</dbReference>
<proteinExistence type="predicted"/>
<comment type="caution">
    <text evidence="2">The sequence shown here is derived from an EMBL/GenBank/DDBJ whole genome shotgun (WGS) entry which is preliminary data.</text>
</comment>
<keyword evidence="3" id="KW-1185">Reference proteome</keyword>
<gene>
    <name evidence="2" type="ORF">HNR51_004330</name>
</gene>
<accession>A0AA40S636</accession>
<evidence type="ECO:0008006" key="4">
    <source>
        <dbReference type="Google" id="ProtNLM"/>
    </source>
</evidence>
<name>A0AA40S636_9HYPH</name>
<feature type="compositionally biased region" description="Low complexity" evidence="1">
    <location>
        <begin position="164"/>
        <end position="176"/>
    </location>
</feature>
<evidence type="ECO:0000313" key="3">
    <source>
        <dbReference type="Proteomes" id="UP000543554"/>
    </source>
</evidence>
<dbReference type="RefSeq" id="WP_182556272.1">
    <property type="nucleotide sequence ID" value="NZ_BPRF01000019.1"/>
</dbReference>
<reference evidence="2 3" key="1">
    <citation type="submission" date="2020-08" db="EMBL/GenBank/DDBJ databases">
        <title>Genomic Encyclopedia of Type Strains, Phase IV (KMG-IV): sequencing the most valuable type-strain genomes for metagenomic binning, comparative biology and taxonomic classification.</title>
        <authorList>
            <person name="Goeker M."/>
        </authorList>
    </citation>
    <scope>NUCLEOTIDE SEQUENCE [LARGE SCALE GENOMIC DNA]</scope>
    <source>
        <strain evidence="2 3">DSM 11490</strain>
    </source>
</reference>
<protein>
    <recommendedName>
        <fullName evidence="4">Secretin/TonB short N-terminal domain-containing protein</fullName>
    </recommendedName>
</protein>